<feature type="region of interest" description="Disordered" evidence="5">
    <location>
        <begin position="212"/>
        <end position="238"/>
    </location>
</feature>
<dbReference type="PROSITE" id="PS51421">
    <property type="entry name" value="RAS"/>
    <property type="match status" value="1"/>
</dbReference>
<dbReference type="PANTHER" id="PTHR45704">
    <property type="entry name" value="RAS-LIKE FAMILY MEMBER 11"/>
    <property type="match status" value="1"/>
</dbReference>
<dbReference type="PRINTS" id="PR00449">
    <property type="entry name" value="RASTRNSFRMNG"/>
</dbReference>
<dbReference type="Pfam" id="PF00071">
    <property type="entry name" value="Ras"/>
    <property type="match status" value="2"/>
</dbReference>
<feature type="non-terminal residue" evidence="6">
    <location>
        <position position="1"/>
    </location>
</feature>
<comment type="similarity">
    <text evidence="1">Belongs to the small GTPase superfamily. Ras family.</text>
</comment>
<name>A0ABN8NX39_9CNID</name>
<dbReference type="InterPro" id="IPR027417">
    <property type="entry name" value="P-loop_NTPase"/>
</dbReference>
<proteinExistence type="inferred from homology"/>
<dbReference type="InterPro" id="IPR051065">
    <property type="entry name" value="Ras-related_GTPase"/>
</dbReference>
<protein>
    <recommendedName>
        <fullName evidence="2">small monomeric GTPase</fullName>
        <ecNumber evidence="2">3.6.5.2</ecNumber>
    </recommendedName>
</protein>
<feature type="compositionally biased region" description="Polar residues" evidence="5">
    <location>
        <begin position="216"/>
        <end position="225"/>
    </location>
</feature>
<comment type="catalytic activity">
    <reaction evidence="4">
        <text>GTP + H2O = GDP + phosphate + H(+)</text>
        <dbReference type="Rhea" id="RHEA:19669"/>
        <dbReference type="ChEBI" id="CHEBI:15377"/>
        <dbReference type="ChEBI" id="CHEBI:15378"/>
        <dbReference type="ChEBI" id="CHEBI:37565"/>
        <dbReference type="ChEBI" id="CHEBI:43474"/>
        <dbReference type="ChEBI" id="CHEBI:58189"/>
        <dbReference type="EC" id="3.6.5.2"/>
    </reaction>
</comment>
<dbReference type="InterPro" id="IPR001806">
    <property type="entry name" value="Small_GTPase"/>
</dbReference>
<gene>
    <name evidence="6" type="ORF">PLOB_00031912</name>
</gene>
<dbReference type="NCBIfam" id="TIGR00231">
    <property type="entry name" value="small_GTP"/>
    <property type="match status" value="2"/>
</dbReference>
<feature type="compositionally biased region" description="Polar residues" evidence="5">
    <location>
        <begin position="432"/>
        <end position="451"/>
    </location>
</feature>
<feature type="region of interest" description="Disordered" evidence="5">
    <location>
        <begin position="431"/>
        <end position="451"/>
    </location>
</feature>
<dbReference type="EC" id="3.6.5.2" evidence="2"/>
<dbReference type="Proteomes" id="UP001159405">
    <property type="component" value="Unassembled WGS sequence"/>
</dbReference>
<organism evidence="6 7">
    <name type="scientific">Porites lobata</name>
    <dbReference type="NCBI Taxonomy" id="104759"/>
    <lineage>
        <taxon>Eukaryota</taxon>
        <taxon>Metazoa</taxon>
        <taxon>Cnidaria</taxon>
        <taxon>Anthozoa</taxon>
        <taxon>Hexacorallia</taxon>
        <taxon>Scleractinia</taxon>
        <taxon>Fungiina</taxon>
        <taxon>Poritidae</taxon>
        <taxon>Porites</taxon>
    </lineage>
</organism>
<dbReference type="EMBL" id="CALNXK010000041">
    <property type="protein sequence ID" value="CAH3125571.1"/>
    <property type="molecule type" value="Genomic_DNA"/>
</dbReference>
<dbReference type="SMART" id="SM00175">
    <property type="entry name" value="RAB"/>
    <property type="match status" value="1"/>
</dbReference>
<evidence type="ECO:0000256" key="5">
    <source>
        <dbReference type="SAM" id="MobiDB-lite"/>
    </source>
</evidence>
<evidence type="ECO:0000256" key="4">
    <source>
        <dbReference type="ARBA" id="ARBA00048098"/>
    </source>
</evidence>
<dbReference type="SMART" id="SM00174">
    <property type="entry name" value="RHO"/>
    <property type="match status" value="1"/>
</dbReference>
<evidence type="ECO:0000313" key="6">
    <source>
        <dbReference type="EMBL" id="CAH3125571.1"/>
    </source>
</evidence>
<sequence>ITEGIAREIINQTRFQGFKTVFKKMERPPDSAHYEIPTKPRTLSVNSSTNLKNIRSVVLGKDGVGKSAFTVRLLTRRFIGEYDSTLEETYRHRVEVDGQNILLEILDTAGQNSVEKIDACSTAGVADVYFVLYSNTDRSSFKEAVLIVKYLVETRNISQASIFLIATKKDLKYQQDVTEYEGRLLAMELGCEPDTGDGTKRKLKLGEHFGRRMSFPQDNVGNSSQRRSKNISVSSASSNSIEEESGKIIRAAVLGKDGVGKTAFTVRLLTRRFIGDYDGTLESWYQHRVDIDGQEVTLHIFDTAGKNCKEKIDICAAQDIIFVLYSITDRSSFQEATLIVKYLHEAKNIPSSAIFLIASKADLKRHTEVTEFEGKLFAVNTGCSFHQLSNSESFFEHNKIIKKAYLRASLGGQKFPKSPAIMRRLKGGFKSKAQTNSIPGTPRNRSGSVEF</sequence>
<dbReference type="SMART" id="SM00173">
    <property type="entry name" value="RAS"/>
    <property type="match status" value="2"/>
</dbReference>
<dbReference type="Gene3D" id="3.40.50.300">
    <property type="entry name" value="P-loop containing nucleotide triphosphate hydrolases"/>
    <property type="match status" value="2"/>
</dbReference>
<keyword evidence="7" id="KW-1185">Reference proteome</keyword>
<dbReference type="InterPro" id="IPR005225">
    <property type="entry name" value="Small_GTP-bd"/>
</dbReference>
<keyword evidence="3" id="KW-0378">Hydrolase</keyword>
<reference evidence="6 7" key="1">
    <citation type="submission" date="2022-05" db="EMBL/GenBank/DDBJ databases">
        <authorList>
            <consortium name="Genoscope - CEA"/>
            <person name="William W."/>
        </authorList>
    </citation>
    <scope>NUCLEOTIDE SEQUENCE [LARGE SCALE GENOMIC DNA]</scope>
</reference>
<evidence type="ECO:0000256" key="2">
    <source>
        <dbReference type="ARBA" id="ARBA00011984"/>
    </source>
</evidence>
<accession>A0ABN8NX39</accession>
<comment type="caution">
    <text evidence="6">The sequence shown here is derived from an EMBL/GenBank/DDBJ whole genome shotgun (WGS) entry which is preliminary data.</text>
</comment>
<evidence type="ECO:0000313" key="7">
    <source>
        <dbReference type="Proteomes" id="UP001159405"/>
    </source>
</evidence>
<evidence type="ECO:0000256" key="3">
    <source>
        <dbReference type="ARBA" id="ARBA00022801"/>
    </source>
</evidence>
<dbReference type="SUPFAM" id="SSF52540">
    <property type="entry name" value="P-loop containing nucleoside triphosphate hydrolases"/>
    <property type="match status" value="2"/>
</dbReference>
<dbReference type="PROSITE" id="PS51419">
    <property type="entry name" value="RAB"/>
    <property type="match status" value="1"/>
</dbReference>
<evidence type="ECO:0000256" key="1">
    <source>
        <dbReference type="ARBA" id="ARBA00008344"/>
    </source>
</evidence>